<evidence type="ECO:0000256" key="1">
    <source>
        <dbReference type="ARBA" id="ARBA00004141"/>
    </source>
</evidence>
<feature type="transmembrane region" description="Helical" evidence="5">
    <location>
        <begin position="237"/>
        <end position="258"/>
    </location>
</feature>
<proteinExistence type="predicted"/>
<evidence type="ECO:0000256" key="5">
    <source>
        <dbReference type="SAM" id="Phobius"/>
    </source>
</evidence>
<dbReference type="InterPro" id="IPR051533">
    <property type="entry name" value="WaaL-like"/>
</dbReference>
<evidence type="ECO:0000259" key="6">
    <source>
        <dbReference type="Pfam" id="PF04932"/>
    </source>
</evidence>
<accession>A0A2N8KWE0</accession>
<feature type="domain" description="O-antigen ligase-related" evidence="6">
    <location>
        <begin position="107"/>
        <end position="218"/>
    </location>
</feature>
<keyword evidence="3 5" id="KW-1133">Transmembrane helix</keyword>
<keyword evidence="8" id="KW-1185">Reference proteome</keyword>
<comment type="subcellular location">
    <subcellularLocation>
        <location evidence="1">Membrane</location>
        <topology evidence="1">Multi-pass membrane protein</topology>
    </subcellularLocation>
</comment>
<feature type="transmembrane region" description="Helical" evidence="5">
    <location>
        <begin position="106"/>
        <end position="135"/>
    </location>
</feature>
<feature type="transmembrane region" description="Helical" evidence="5">
    <location>
        <begin position="37"/>
        <end position="62"/>
    </location>
</feature>
<evidence type="ECO:0000256" key="3">
    <source>
        <dbReference type="ARBA" id="ARBA00022989"/>
    </source>
</evidence>
<reference evidence="7 8" key="1">
    <citation type="submission" date="2018-01" db="EMBL/GenBank/DDBJ databases">
        <title>Draft genome sequence of Paucibacter aquatile CR182 isolated from freshwater of the Nakdong River.</title>
        <authorList>
            <person name="Choi A."/>
            <person name="Chung E.J."/>
        </authorList>
    </citation>
    <scope>NUCLEOTIDE SEQUENCE [LARGE SCALE GENOMIC DNA]</scope>
    <source>
        <strain evidence="7 8">CR182</strain>
    </source>
</reference>
<dbReference type="InterPro" id="IPR007016">
    <property type="entry name" value="O-antigen_ligase-rel_domated"/>
</dbReference>
<dbReference type="PANTHER" id="PTHR37422:SF13">
    <property type="entry name" value="LIPOPOLYSACCHARIDE BIOSYNTHESIS PROTEIN PA4999-RELATED"/>
    <property type="match status" value="1"/>
</dbReference>
<evidence type="ECO:0000256" key="2">
    <source>
        <dbReference type="ARBA" id="ARBA00022692"/>
    </source>
</evidence>
<dbReference type="GO" id="GO:0016020">
    <property type="term" value="C:membrane"/>
    <property type="evidence" value="ECO:0007669"/>
    <property type="project" value="UniProtKB-SubCell"/>
</dbReference>
<protein>
    <recommendedName>
        <fullName evidence="6">O-antigen ligase-related domain-containing protein</fullName>
    </recommendedName>
</protein>
<dbReference type="Proteomes" id="UP000235916">
    <property type="component" value="Unassembled WGS sequence"/>
</dbReference>
<dbReference type="AlphaFoldDB" id="A0A2N8KWE0"/>
<gene>
    <name evidence="7" type="ORF">C1O66_09735</name>
</gene>
<name>A0A2N8KWE0_9BURK</name>
<keyword evidence="2 5" id="KW-0812">Transmembrane</keyword>
<sequence>MVDLVRFLFFIPLALHIGACMESRHLEAVSKLMKFCVLLNIGCTIVLVFELPFLIDLVLAIYRDAKVQYAINHIRIGIPFANPNFAALVFTLMLAYFLFFDRSIRFAALTLLAIILTGSRSGYIAATPLLLLGYFEFLFHSATSGKRIAFFLVIHGAAVAAAGQLADTFGGFSRVSELVVALQGGDLGQVNTANIRFELIDNALRFIHDSPVLGVGPGRALGLDVVDSQLASWPLNYGIPAALLLYGLFMAPMALLAIKASKPIHRWAAIATLLAFFLMLGTGDFMKNYRLFYLVLMLMHFMHLAAMRTDPGHPLNLRSSLS</sequence>
<feature type="transmembrane region" description="Helical" evidence="5">
    <location>
        <begin position="267"/>
        <end position="285"/>
    </location>
</feature>
<dbReference type="PANTHER" id="PTHR37422">
    <property type="entry name" value="TEICHURONIC ACID BIOSYNTHESIS PROTEIN TUAE"/>
    <property type="match status" value="1"/>
</dbReference>
<organism evidence="7 8">
    <name type="scientific">Kinneretia aquatilis</name>
    <dbReference type="NCBI Taxonomy" id="2070761"/>
    <lineage>
        <taxon>Bacteria</taxon>
        <taxon>Pseudomonadati</taxon>
        <taxon>Pseudomonadota</taxon>
        <taxon>Betaproteobacteria</taxon>
        <taxon>Burkholderiales</taxon>
        <taxon>Sphaerotilaceae</taxon>
        <taxon>Roseateles</taxon>
    </lineage>
</organism>
<evidence type="ECO:0000256" key="4">
    <source>
        <dbReference type="ARBA" id="ARBA00023136"/>
    </source>
</evidence>
<keyword evidence="4 5" id="KW-0472">Membrane</keyword>
<evidence type="ECO:0000313" key="7">
    <source>
        <dbReference type="EMBL" id="PND37779.1"/>
    </source>
</evidence>
<feature type="transmembrane region" description="Helical" evidence="5">
    <location>
        <begin position="83"/>
        <end position="100"/>
    </location>
</feature>
<feature type="transmembrane region" description="Helical" evidence="5">
    <location>
        <begin position="147"/>
        <end position="166"/>
    </location>
</feature>
<dbReference type="EMBL" id="POSP01000003">
    <property type="protein sequence ID" value="PND37779.1"/>
    <property type="molecule type" value="Genomic_DNA"/>
</dbReference>
<dbReference type="Pfam" id="PF04932">
    <property type="entry name" value="Wzy_C"/>
    <property type="match status" value="1"/>
</dbReference>
<evidence type="ECO:0000313" key="8">
    <source>
        <dbReference type="Proteomes" id="UP000235916"/>
    </source>
</evidence>
<comment type="caution">
    <text evidence="7">The sequence shown here is derived from an EMBL/GenBank/DDBJ whole genome shotgun (WGS) entry which is preliminary data.</text>
</comment>